<keyword evidence="3" id="KW-1185">Reference proteome</keyword>
<feature type="compositionally biased region" description="Polar residues" evidence="1">
    <location>
        <begin position="1018"/>
        <end position="1028"/>
    </location>
</feature>
<sequence>MDCDEEVHAVDRRFYANLLESPSIQHDVALSLQQELTSEPEHVLRGTKSFTARSWKSRASTATLRLSSNRSNIENLSVQGEDIARPTGLSVPASGGVLGEIAPNGQFVLGRNFKLRPSPTPSLKKKKVEELVKAHGSPQHMRVTAGGRIVPSDQSPLCHPRFGYSAIKANGGLIKFAPNHRAGDQEWEPATQDGSVGQDRQGQLCQIVNGTVLRLREQDGALQLYMPAPNLDIMRAPAVGLGPAQRPLNLVSSQQNERIVASEPSNASKITALELEYSKLEGQLKEIDKSEVIHGRTMHRAAKDALVARRRELVISMDGVRKDLKHLKSLPPQNAPTSPRAMRAPESVSPPRRRQVPPFLHMQPGSGGIHAPQQSYSAFVGGQPVQCRPSLSPEEFFAANPWTVAPPGIYAPPPFDGSMAGPAFPAYPSAPAILGTNGSLAVGNLGGSQDNMQPHTNSLAHLSIESPRSHAVSIKAPDTRLSANAKSGLNPMSPVYKPGSPAAPAAKSSSTALATGSGSFQKHMQPAKDASDETVGPVKRDAHLHSSSASSLGTADFFPRNPQEYSTRQHIYPQCAESSAKENAGAHPLTPSQANEVSVWKARAPDTGDYNGKVPPPGTPVFHSDAITQAPLPSNMDENMHEQRQMDIPNRDADNISPKNKREWLFIEEDPSGKQQEVPSSQPSEEPVNFVNKSRAWIEGFQAGLQRFAPDPNRKGDYLVGYCEGLLQSEPHAANAPSAVTASTGSPIKTHARRPSPAFPPRSNSRVQMPEKMPVMSRPTLESNTHSIDTLKEAVIAPQNENAVLTPSAEGPHVADMPVNLGARAKKQHSSPSGPVTAGDKLADHYIPKRAIPLDRQGIMSEGNNDARCSEKTLSTARASDGAGTYLLPSSNQIPVPASPTTSTRSIASSSIASGGAPDTGHRITSLNSIDANMYRQWPSNRIMTPTEWKTSGSLAHAAGLATGYFAAAQFDGTNEPSLRGPGQQLTRDVAGAPQRVGSGGRFREGSLDGIASPPMSPTISPSGTPSKDSGKKKNPSPTKAKFEHVAEKIGIKMASDAGGDGAADSSSPRGKRSAWRDL</sequence>
<dbReference type="EMBL" id="LFZO01000034">
    <property type="protein sequence ID" value="KXT16571.1"/>
    <property type="molecule type" value="Genomic_DNA"/>
</dbReference>
<name>A0A139IP73_9PEZI</name>
<feature type="region of interest" description="Disordered" evidence="1">
    <location>
        <begin position="973"/>
        <end position="1079"/>
    </location>
</feature>
<feature type="region of interest" description="Disordered" evidence="1">
    <location>
        <begin position="327"/>
        <end position="355"/>
    </location>
</feature>
<feature type="compositionally biased region" description="Low complexity" evidence="1">
    <location>
        <begin position="1055"/>
        <end position="1068"/>
    </location>
</feature>
<proteinExistence type="predicted"/>
<feature type="compositionally biased region" description="Low complexity" evidence="1">
    <location>
        <begin position="497"/>
        <end position="519"/>
    </location>
</feature>
<feature type="region of interest" description="Disordered" evidence="1">
    <location>
        <begin position="737"/>
        <end position="767"/>
    </location>
</feature>
<gene>
    <name evidence="2" type="ORF">AC579_6276</name>
</gene>
<dbReference type="STRING" id="113226.A0A139IP73"/>
<organism evidence="2 3">
    <name type="scientific">Pseudocercospora musae</name>
    <dbReference type="NCBI Taxonomy" id="113226"/>
    <lineage>
        <taxon>Eukaryota</taxon>
        <taxon>Fungi</taxon>
        <taxon>Dikarya</taxon>
        <taxon>Ascomycota</taxon>
        <taxon>Pezizomycotina</taxon>
        <taxon>Dothideomycetes</taxon>
        <taxon>Dothideomycetidae</taxon>
        <taxon>Mycosphaerellales</taxon>
        <taxon>Mycosphaerellaceae</taxon>
        <taxon>Pseudocercospora</taxon>
    </lineage>
</organism>
<feature type="compositionally biased region" description="Low complexity" evidence="1">
    <location>
        <begin position="899"/>
        <end position="917"/>
    </location>
</feature>
<evidence type="ECO:0000256" key="1">
    <source>
        <dbReference type="SAM" id="MobiDB-lite"/>
    </source>
</evidence>
<accession>A0A139IP73</accession>
<evidence type="ECO:0000313" key="2">
    <source>
        <dbReference type="EMBL" id="KXT16571.1"/>
    </source>
</evidence>
<evidence type="ECO:0000313" key="3">
    <source>
        <dbReference type="Proteomes" id="UP000073492"/>
    </source>
</evidence>
<dbReference type="Proteomes" id="UP000073492">
    <property type="component" value="Unassembled WGS sequence"/>
</dbReference>
<comment type="caution">
    <text evidence="2">The sequence shown here is derived from an EMBL/GenBank/DDBJ whole genome shotgun (WGS) entry which is preliminary data.</text>
</comment>
<dbReference type="AlphaFoldDB" id="A0A139IP73"/>
<dbReference type="OrthoDB" id="30417at2759"/>
<protein>
    <submittedName>
        <fullName evidence="2">Uncharacterized protein</fullName>
    </submittedName>
</protein>
<feature type="region of interest" description="Disordered" evidence="1">
    <location>
        <begin position="482"/>
        <end position="557"/>
    </location>
</feature>
<reference evidence="2 3" key="1">
    <citation type="submission" date="2015-07" db="EMBL/GenBank/DDBJ databases">
        <title>Comparative genomics of the Sigatoka disease complex on banana suggests a link between parallel evolutionary changes in Pseudocercospora fijiensis and Pseudocercospora eumusae and increased virulence on the banana host.</title>
        <authorList>
            <person name="Chang T.-C."/>
            <person name="Salvucci A."/>
            <person name="Crous P.W."/>
            <person name="Stergiopoulos I."/>
        </authorList>
    </citation>
    <scope>NUCLEOTIDE SEQUENCE [LARGE SCALE GENOMIC DNA]</scope>
    <source>
        <strain evidence="2 3">CBS 116634</strain>
    </source>
</reference>
<feature type="compositionally biased region" description="Basic and acidic residues" evidence="1">
    <location>
        <begin position="1041"/>
        <end position="1051"/>
    </location>
</feature>
<feature type="compositionally biased region" description="Basic residues" evidence="1">
    <location>
        <begin position="1070"/>
        <end position="1079"/>
    </location>
</feature>
<feature type="compositionally biased region" description="Polar residues" evidence="1">
    <location>
        <begin position="738"/>
        <end position="747"/>
    </location>
</feature>
<feature type="region of interest" description="Disordered" evidence="1">
    <location>
        <begin position="885"/>
        <end position="921"/>
    </location>
</feature>